<dbReference type="GO" id="GO:0004553">
    <property type="term" value="F:hydrolase activity, hydrolyzing O-glycosyl compounds"/>
    <property type="evidence" value="ECO:0007669"/>
    <property type="project" value="UniProtKB-ARBA"/>
</dbReference>
<keyword evidence="3 6" id="KW-0732">Signal</keyword>
<evidence type="ECO:0000313" key="8">
    <source>
        <dbReference type="EMBL" id="MDN3620365.1"/>
    </source>
</evidence>
<comment type="cofactor">
    <cofactor evidence="1">
        <name>Ca(2+)</name>
        <dbReference type="ChEBI" id="CHEBI:29108"/>
    </cofactor>
</comment>
<evidence type="ECO:0000256" key="6">
    <source>
        <dbReference type="SAM" id="SignalP"/>
    </source>
</evidence>
<dbReference type="Pfam" id="PF18962">
    <property type="entry name" value="Por_Secre_tail"/>
    <property type="match status" value="1"/>
</dbReference>
<comment type="caution">
    <text evidence="8">The sequence shown here is derived from an EMBL/GenBank/DDBJ whole genome shotgun (WGS) entry which is preliminary data.</text>
</comment>
<organism evidence="8 9">
    <name type="scientific">Polaribacter sejongensis</name>
    <dbReference type="NCBI Taxonomy" id="985043"/>
    <lineage>
        <taxon>Bacteria</taxon>
        <taxon>Pseudomonadati</taxon>
        <taxon>Bacteroidota</taxon>
        <taxon>Flavobacteriia</taxon>
        <taxon>Flavobacteriales</taxon>
        <taxon>Flavobacteriaceae</taxon>
    </lineage>
</organism>
<dbReference type="InterPro" id="IPR026444">
    <property type="entry name" value="Secre_tail"/>
</dbReference>
<dbReference type="Pfam" id="PF13385">
    <property type="entry name" value="Laminin_G_3"/>
    <property type="match status" value="2"/>
</dbReference>
<dbReference type="GO" id="GO:0005975">
    <property type="term" value="P:carbohydrate metabolic process"/>
    <property type="evidence" value="ECO:0007669"/>
    <property type="project" value="UniProtKB-ARBA"/>
</dbReference>
<dbReference type="Proteomes" id="UP001228636">
    <property type="component" value="Unassembled WGS sequence"/>
</dbReference>
<keyword evidence="4" id="KW-0106">Calcium</keyword>
<dbReference type="RefSeq" id="WP_261973416.1">
    <property type="nucleotide sequence ID" value="NZ_CP103460.1"/>
</dbReference>
<dbReference type="NCBIfam" id="TIGR04183">
    <property type="entry name" value="Por_Secre_tail"/>
    <property type="match status" value="1"/>
</dbReference>
<dbReference type="SUPFAM" id="SSF49899">
    <property type="entry name" value="Concanavalin A-like lectins/glucanases"/>
    <property type="match status" value="3"/>
</dbReference>
<dbReference type="EMBL" id="JAUFQH010000010">
    <property type="protein sequence ID" value="MDN3620365.1"/>
    <property type="molecule type" value="Genomic_DNA"/>
</dbReference>
<sequence length="2915" mass="322645">MKKIIITLGLCFLVTGLWAQNDEGAKITPVSQAIQNKGYNIQVGVPYLGQNLNSVERTTNPTDIRFPWGVLYLYKTFAEESFDVSKGYFGDKILINWDLRSNFNIINSVKIYKREYKAYASAQEDQDHLYDFVASVSKSETSYEDEYTEGGVLYQYKVVAEGVSEIESLYSTYITGIGYRNPTAVVTGNISYKGGNPVKDVIVVASSDGSSVASGSSLVVPATSAIKIENITNPITEAGTLQAWVKPETSYTNDSGQPINLFLLSNLDTNTIDVTVNLLATSKVLVVTIGGSEYKLHNYLPSGKLNSRGDDVLIPVTDFNDQFVHFSVVMSNGNVPLLYINGREINEAYKVDVHDKLVDVDPNYTAPYFSVSIPTQTNTLSIGGNPTAWDDLYVGGSKGSFIDEIRIWNDILSATAIRTDYTRYISGNDSRLVSYLSANEKVGSYAYDLSRNGFNYNKNHGMLWEATTPVADKVLWGIGTGNFPTADQLGVLGVTNINGNYEITAIPYSGTGESFNITPLYGVHQFEPNQQLVFLGQGSEVVNKIDFIDISSFSFKGKVLFDSRDVFKSFVEVNSGTSSTPVFNNLTDGDEYVSGPGILDEGYNYYEKNGEKFSKGDYWYNNNGTPNDDTDDYLERYAKVFSEGVNVYVDGNIVLDENNIPVVSDVEGNFEVSVPIGNHYITLEKPGHVFTYNNRFPALTGTFKEFFEDSNEQVVFIDETKVTLVGRVVGGPVQAEKVIGFGEDGLFEKSITDTNGDATTVTISSKNNIGVADITLGYKPGGSAVTAYTRFNFKTNSESGEYRVSLLPLNYELLANNISIPSAVATPISILEPGTTEIVNVSKAVDSIIPEFEFEDGSILIGEGKSYHYVKSFTYRSTPVLKVVEQTSDISVNIDGIDINTEGFEYPVYSQFIPYKVVLNRFERYTNYDDGEVEDLVPVIDGELLANNNLALKDSETIEVNPEDGSVLTYSFKGGIPAIFAPFTLVSTLKYRINGTDYNVENYKDTGIILGGQSDGTQTFVTAAPDIPDIILRDPPGSNSFSSIEKGESITFTTETSLAHTEGITTNFKVLIGVTFEAGGGMVGPVIKTEPISNINVGIGLSGTSTDGKSLTKTYTFSQTISTSDDPDFVGSEGDLYIGNSKNQLYGSFDDIQASTAPIGNSNSFELVNTLGESIFVSKQKAVYFVEEPSETFFIFSQKHILTTLIPEYELFISNIQKGLLTENVDGTLTIAAYKEQIRLWKKVILDNEKSKFLAKNEREKYKATLTNVISNYNAEITTAINNSNDPLGELRLRNKLNESEKVTSLLNENFDDNISFDAGVGEFTRSVETIVVAETSTEYNLTIDENISSELGFKLNDAGLVNTSNAFFQQDINTSLSEEEQTTTNISYTLKDNDPANLLSIDVVNTFDGNGPVFITQGGRTSCPYEGPEESVFFTEDKFVAFFNAYFDVESRINANAIELNEAYLLLNSIILGWERTALIAEKELLELNFSKDVDCCPDVEKAQLSFATQRVENIQLTIEGPSDLSNIPEGSNAEFTLKLENLSDIVSTNPNYNYFDLVVDNTSNPNNALINIPANGQSVYVPNGEPVYYTLTLGKSISDVYDYENIIVYMASSCDPVNVYSEVEVSAHFIPSCSEVTVSAPLNNWTYNIEEAYNLDGSTKPLMVNMTGFNTAFESFQKIDLEYRLATSPNWVRLHTYYGNEEFYDAAVLNAESEISLIDSPELSYALDIVELQIQDGNYEIRARSTCTNDTEYISEVITGRVDLHAPQKFGTPLPIDGILGVGEDLRVSFNENIFYNSAVSNLEIKGQTNQLPINHSVSLHFEGTENTAVINKPKITSGDLTLEFWMNNSTVSGTADIIKQDGGLTISLNNDEIIFSLGGITAQAGIANDGLYHHYTFTHKNSTGEISIYQDDAEIGGNSGTANVDFTNNNSLIIGGNTFIGNIHELRLWNKTITLENAYAKMYDKLIGNEASLIGYWPMDDGRGALAKDLARFKHAIVNADWDIKPKGTSYEFKGGQYLALDNVDFVQLTNEMDATISFWVKTANGQKATLFSNGKGDGSDIVQPNGRANKWAINMTNSGVLTFESEGNSYTLTNNSVADNNWHHITLLFNRNGSLRTYVDAVPVTSNLMTDIGGFSGNKIWFGARGVADLAGNETTDNTFTGKIDEFRLWNTLRNVEQISRDQFNEVNVESIGLVLYARMNAPDPENGNGPIYYHAYSNQSVISNNAILSSGEVTYSDDVPTIKPERELIKFQVNHVINEDEMILEPVVTDWASLEGQIVDITVHRMFDDANNMQQSPITWTAYVKRNEVSWFADGYNEVVAIEKNSGEEKSFEITLINKGGKGQPYNITNIPSWLKLSKSSGTLQPDSEIIIIATIDKELTPGEYLENLYLQTDFGFDEKMQIDLRVLAEEPNWNINPTDFDYSMNIVGRLKVDGQFSEDSYDKLGAFLNGEVRGSGTLVYNEAFKEYFVYITVYSNVIYGEAIKFSIWDASQGKIIEAEIDGSSTILFKENEVLGSLSKPLIFENSDILVQQINLNKGWTWVSLNVDDSNFTNLNALTQGLSLETDDRMLSHSPSELETYYKDNSVASNSTWSGSISANGGFSTTKMYKVRFANQQSLNIKGMPVNISNWSFPMKENWNWLPYPFKGNQLTNEALAYFDAVEGDVIKSQNLFAIYDPINGWNGTLNYLVSGAGYMIRSSKNQTFTYPSYLAKSIGNKSVMLSLEAEQPDIAATFMKYSENMNAVVRLPEGFDEVLIYDTKGVLRGVSKTQIVQDKELSFITIYGDVEDDLVFYVNSNQDKKITTNTISFKSNNVLGTVKDPIVLELFSDELAVFPNPFLNDLTISVNALTSQKALIQLFNVSGQLVFSQEKQMLLGINRINISPKVALGTYLLHVNMKEKKMIIKIIKK</sequence>
<dbReference type="InterPro" id="IPR051360">
    <property type="entry name" value="Neuronal_Pentraxin_Related"/>
</dbReference>
<dbReference type="InterPro" id="IPR013320">
    <property type="entry name" value="ConA-like_dom_sf"/>
</dbReference>
<evidence type="ECO:0000256" key="2">
    <source>
        <dbReference type="ARBA" id="ARBA00022723"/>
    </source>
</evidence>
<evidence type="ECO:0000256" key="4">
    <source>
        <dbReference type="ARBA" id="ARBA00022837"/>
    </source>
</evidence>
<dbReference type="GO" id="GO:0046872">
    <property type="term" value="F:metal ion binding"/>
    <property type="evidence" value="ECO:0007669"/>
    <property type="project" value="UniProtKB-KW"/>
</dbReference>
<keyword evidence="2" id="KW-0479">Metal-binding</keyword>
<name>A0AAJ1QYC4_9FLAO</name>
<feature type="domain" description="Secretion system C-terminal sorting" evidence="7">
    <location>
        <begin position="2839"/>
        <end position="2911"/>
    </location>
</feature>
<gene>
    <name evidence="8" type="ORF">QWY81_12940</name>
</gene>
<evidence type="ECO:0000256" key="1">
    <source>
        <dbReference type="ARBA" id="ARBA00001913"/>
    </source>
</evidence>
<feature type="chain" id="PRO_5042489020" evidence="6">
    <location>
        <begin position="20"/>
        <end position="2915"/>
    </location>
</feature>
<protein>
    <submittedName>
        <fullName evidence="8">T9SS type A sorting domain-containing protein</fullName>
    </submittedName>
</protein>
<dbReference type="Gene3D" id="2.60.120.200">
    <property type="match status" value="3"/>
</dbReference>
<feature type="signal peptide" evidence="6">
    <location>
        <begin position="1"/>
        <end position="19"/>
    </location>
</feature>
<dbReference type="PANTHER" id="PTHR19277">
    <property type="entry name" value="PENTRAXIN"/>
    <property type="match status" value="1"/>
</dbReference>
<evidence type="ECO:0000259" key="7">
    <source>
        <dbReference type="Pfam" id="PF18962"/>
    </source>
</evidence>
<keyword evidence="5" id="KW-1015">Disulfide bond</keyword>
<reference evidence="8 9" key="1">
    <citation type="journal article" date="2014" name="Int. J. Syst. Evol. Microbiol.">
        <title>Complete genome sequence of Corynebacterium casei LMG S-19264T (=DSM 44701T), isolated from a smear-ripened cheese.</title>
        <authorList>
            <consortium name="US DOE Joint Genome Institute (JGI-PGF)"/>
            <person name="Walter F."/>
            <person name="Albersmeier A."/>
            <person name="Kalinowski J."/>
            <person name="Ruckert C."/>
        </authorList>
    </citation>
    <scope>NUCLEOTIDE SEQUENCE [LARGE SCALE GENOMIC DNA]</scope>
    <source>
        <strain evidence="8 9">CECT 8670</strain>
    </source>
</reference>
<evidence type="ECO:0000256" key="5">
    <source>
        <dbReference type="ARBA" id="ARBA00023157"/>
    </source>
</evidence>
<accession>A0AAJ1QYC4</accession>
<evidence type="ECO:0000313" key="9">
    <source>
        <dbReference type="Proteomes" id="UP001228636"/>
    </source>
</evidence>
<dbReference type="PANTHER" id="PTHR19277:SF125">
    <property type="entry name" value="B6"/>
    <property type="match status" value="1"/>
</dbReference>
<evidence type="ECO:0000256" key="3">
    <source>
        <dbReference type="ARBA" id="ARBA00022729"/>
    </source>
</evidence>
<proteinExistence type="predicted"/>